<dbReference type="PANTHER" id="PTHR36836">
    <property type="entry name" value="COLANIC ACID BIOSYNTHESIS PROTEIN WCAK"/>
    <property type="match status" value="1"/>
</dbReference>
<evidence type="ECO:0000256" key="1">
    <source>
        <dbReference type="SAM" id="MobiDB-lite"/>
    </source>
</evidence>
<gene>
    <name evidence="4" type="ORF">F6X51_25045</name>
</gene>
<sequence>MRAGASRRSAASRSARAPRGARTPPASRRCPATRRNRSHGAGHGEAGMRVAIFNVKYSPNLGDGIIAECLEASLAGQPGIAVRSIDLAGRERYGDGLGAGRARILDGLHRLPRPARHLLVRALLGGLLRLRLRPRWRRVLAGCDVAIVGGGQLIADADLNFPLKLAAAAAEMRRRNLPLAVFAVGVAGGWSGAGRRLLRRLFSGDVVHIAVRDAASQACLRALLEPDPPAGLAPALARGPDLCRDPGLLTAEVHPRPPRTRPARPRIGLGITHPAVLRNHADAPDSLHAFDADAYAAMIRALRGAGYDVTCFTNGAAEDEACLEAVRLHLASLAGTAGETAGIHFADRPRAPADLARGIAGFDAVVAHRLHAHIVAYAYGIPSVGLPWDGKLPAFLASVGREAFMVATRADPAEAVAGLVSEALWTGIDVTVRAEAIAQTKQGILRMLESLRAEDARRRCAAPRRRPAVPARFRAASAG</sequence>
<feature type="domain" description="Polysaccharide pyruvyl transferase" evidence="3">
    <location>
        <begin position="60"/>
        <end position="389"/>
    </location>
</feature>
<organism evidence="4 5">
    <name type="scientific">Methylobacterium planeticum</name>
    <dbReference type="NCBI Taxonomy" id="2615211"/>
    <lineage>
        <taxon>Bacteria</taxon>
        <taxon>Pseudomonadati</taxon>
        <taxon>Pseudomonadota</taxon>
        <taxon>Alphaproteobacteria</taxon>
        <taxon>Hyphomicrobiales</taxon>
        <taxon>Methylobacteriaceae</taxon>
        <taxon>Methylobacterium</taxon>
    </lineage>
</organism>
<dbReference type="EMBL" id="VZZJ01000037">
    <property type="protein sequence ID" value="KAB1069578.1"/>
    <property type="molecule type" value="Genomic_DNA"/>
</dbReference>
<name>A0A6N6MH05_9HYPH</name>
<evidence type="ECO:0000313" key="4">
    <source>
        <dbReference type="EMBL" id="KAB1069578.1"/>
    </source>
</evidence>
<dbReference type="GO" id="GO:0016740">
    <property type="term" value="F:transferase activity"/>
    <property type="evidence" value="ECO:0007669"/>
    <property type="project" value="UniProtKB-KW"/>
</dbReference>
<keyword evidence="2" id="KW-1133">Transmembrane helix</keyword>
<dbReference type="Pfam" id="PF04230">
    <property type="entry name" value="PS_pyruv_trans"/>
    <property type="match status" value="1"/>
</dbReference>
<evidence type="ECO:0000256" key="2">
    <source>
        <dbReference type="SAM" id="Phobius"/>
    </source>
</evidence>
<dbReference type="AlphaFoldDB" id="A0A6N6MH05"/>
<protein>
    <submittedName>
        <fullName evidence="4">Polysaccharide pyruvyl transferase family protein</fullName>
    </submittedName>
</protein>
<dbReference type="PANTHER" id="PTHR36836:SF1">
    <property type="entry name" value="COLANIC ACID BIOSYNTHESIS PROTEIN WCAK"/>
    <property type="match status" value="1"/>
</dbReference>
<feature type="region of interest" description="Disordered" evidence="1">
    <location>
        <begin position="1"/>
        <end position="43"/>
    </location>
</feature>
<comment type="caution">
    <text evidence="4">The sequence shown here is derived from an EMBL/GenBank/DDBJ whole genome shotgun (WGS) entry which is preliminary data.</text>
</comment>
<evidence type="ECO:0000259" key="3">
    <source>
        <dbReference type="Pfam" id="PF04230"/>
    </source>
</evidence>
<feature type="compositionally biased region" description="Low complexity" evidence="1">
    <location>
        <begin position="1"/>
        <end position="29"/>
    </location>
</feature>
<feature type="transmembrane region" description="Helical" evidence="2">
    <location>
        <begin position="175"/>
        <end position="193"/>
    </location>
</feature>
<accession>A0A6N6MH05</accession>
<keyword evidence="4" id="KW-0808">Transferase</keyword>
<proteinExistence type="predicted"/>
<keyword evidence="2" id="KW-0812">Transmembrane</keyword>
<keyword evidence="5" id="KW-1185">Reference proteome</keyword>
<dbReference type="Proteomes" id="UP000441523">
    <property type="component" value="Unassembled WGS sequence"/>
</dbReference>
<evidence type="ECO:0000313" key="5">
    <source>
        <dbReference type="Proteomes" id="UP000441523"/>
    </source>
</evidence>
<feature type="compositionally biased region" description="Basic residues" evidence="1">
    <location>
        <begin position="31"/>
        <end position="40"/>
    </location>
</feature>
<dbReference type="InterPro" id="IPR007345">
    <property type="entry name" value="Polysacch_pyruvyl_Trfase"/>
</dbReference>
<keyword evidence="2" id="KW-0472">Membrane</keyword>
<reference evidence="4 5" key="1">
    <citation type="submission" date="2019-09" db="EMBL/GenBank/DDBJ databases">
        <title>YIM 132548 draft genome.</title>
        <authorList>
            <person name="Jiang L."/>
        </authorList>
    </citation>
    <scope>NUCLEOTIDE SEQUENCE [LARGE SCALE GENOMIC DNA]</scope>
    <source>
        <strain evidence="4 5">YIM 132548</strain>
    </source>
</reference>